<evidence type="ECO:0000256" key="1">
    <source>
        <dbReference type="ARBA" id="ARBA00001947"/>
    </source>
</evidence>
<comment type="similarity">
    <text evidence="2">Belongs to the peptidase M13 family.</text>
</comment>
<dbReference type="Pfam" id="PF01431">
    <property type="entry name" value="Peptidase_M13"/>
    <property type="match status" value="1"/>
</dbReference>
<dbReference type="GeneID" id="91095359"/>
<feature type="transmembrane region" description="Helical" evidence="10">
    <location>
        <begin position="46"/>
        <end position="66"/>
    </location>
</feature>
<dbReference type="SUPFAM" id="SSF55486">
    <property type="entry name" value="Metalloproteases ('zincins'), catalytic domain"/>
    <property type="match status" value="2"/>
</dbReference>
<keyword evidence="14" id="KW-1185">Reference proteome</keyword>
<dbReference type="PANTHER" id="PTHR11733">
    <property type="entry name" value="ZINC METALLOPROTEASE FAMILY M13 NEPRILYSIN-RELATED"/>
    <property type="match status" value="1"/>
</dbReference>
<dbReference type="InterPro" id="IPR018497">
    <property type="entry name" value="Peptidase_M13_C"/>
</dbReference>
<dbReference type="Proteomes" id="UP001355207">
    <property type="component" value="Chromosome 6"/>
</dbReference>
<keyword evidence="7" id="KW-0482">Metalloprotease</keyword>
<feature type="domain" description="Peptidase M13 N-terminal" evidence="12">
    <location>
        <begin position="466"/>
        <end position="676"/>
    </location>
</feature>
<dbReference type="InterPro" id="IPR000718">
    <property type="entry name" value="Peptidase_M13"/>
</dbReference>
<evidence type="ECO:0008006" key="15">
    <source>
        <dbReference type="Google" id="ProtNLM"/>
    </source>
</evidence>
<evidence type="ECO:0000256" key="5">
    <source>
        <dbReference type="ARBA" id="ARBA00022801"/>
    </source>
</evidence>
<dbReference type="InterPro" id="IPR042089">
    <property type="entry name" value="Peptidase_M13_dom_2"/>
</dbReference>
<dbReference type="GO" id="GO:0004222">
    <property type="term" value="F:metalloendopeptidase activity"/>
    <property type="evidence" value="ECO:0007669"/>
    <property type="project" value="InterPro"/>
</dbReference>
<evidence type="ECO:0000259" key="11">
    <source>
        <dbReference type="Pfam" id="PF01431"/>
    </source>
</evidence>
<evidence type="ECO:0000256" key="7">
    <source>
        <dbReference type="ARBA" id="ARBA00023049"/>
    </source>
</evidence>
<feature type="region of interest" description="Disordered" evidence="9">
    <location>
        <begin position="1"/>
        <end position="26"/>
    </location>
</feature>
<keyword evidence="3" id="KW-0645">Protease</keyword>
<protein>
    <recommendedName>
        <fullName evidence="15">Endothelin-converting enzyme</fullName>
    </recommendedName>
</protein>
<gene>
    <name evidence="13" type="ORF">L201_004689</name>
</gene>
<name>A0AAX4JXZ5_9TREE</name>
<accession>A0AAX4JXZ5</accession>
<reference evidence="13 14" key="1">
    <citation type="submission" date="2024-01" db="EMBL/GenBank/DDBJ databases">
        <title>Comparative genomics of Cryptococcus and Kwoniella reveals pathogenesis evolution and contrasting modes of karyotype evolution via chromosome fusion or intercentromeric recombination.</title>
        <authorList>
            <person name="Coelho M.A."/>
            <person name="David-Palma M."/>
            <person name="Shea T."/>
            <person name="Bowers K."/>
            <person name="McGinley-Smith S."/>
            <person name="Mohammad A.W."/>
            <person name="Gnirke A."/>
            <person name="Yurkov A.M."/>
            <person name="Nowrousian M."/>
            <person name="Sun S."/>
            <person name="Cuomo C.A."/>
            <person name="Heitman J."/>
        </authorList>
    </citation>
    <scope>NUCLEOTIDE SEQUENCE [LARGE SCALE GENOMIC DNA]</scope>
    <source>
        <strain evidence="13 14">CBS 6074</strain>
    </source>
</reference>
<evidence type="ECO:0000256" key="4">
    <source>
        <dbReference type="ARBA" id="ARBA00022723"/>
    </source>
</evidence>
<organism evidence="13 14">
    <name type="scientific">Kwoniella dendrophila CBS 6074</name>
    <dbReference type="NCBI Taxonomy" id="1295534"/>
    <lineage>
        <taxon>Eukaryota</taxon>
        <taxon>Fungi</taxon>
        <taxon>Dikarya</taxon>
        <taxon>Basidiomycota</taxon>
        <taxon>Agaricomycotina</taxon>
        <taxon>Tremellomycetes</taxon>
        <taxon>Tremellales</taxon>
        <taxon>Cryptococcaceae</taxon>
        <taxon>Kwoniella</taxon>
    </lineage>
</organism>
<dbReference type="EMBL" id="CP144103">
    <property type="protein sequence ID" value="WWC89763.1"/>
    <property type="molecule type" value="Genomic_DNA"/>
</dbReference>
<comment type="cofactor">
    <cofactor evidence="1">
        <name>Zn(2+)</name>
        <dbReference type="ChEBI" id="CHEBI:29105"/>
    </cofactor>
</comment>
<feature type="region of interest" description="Disordered" evidence="9">
    <location>
        <begin position="432"/>
        <end position="469"/>
    </location>
</feature>
<dbReference type="RefSeq" id="XP_066076526.1">
    <property type="nucleotide sequence ID" value="XM_066220429.1"/>
</dbReference>
<dbReference type="CDD" id="cd08662">
    <property type="entry name" value="M13"/>
    <property type="match status" value="1"/>
</dbReference>
<keyword evidence="4" id="KW-0479">Metal-binding</keyword>
<dbReference type="PRINTS" id="PR00786">
    <property type="entry name" value="NEPRILYSIN"/>
</dbReference>
<keyword evidence="10" id="KW-0472">Membrane</keyword>
<feature type="coiled-coil region" evidence="8">
    <location>
        <begin position="404"/>
        <end position="431"/>
    </location>
</feature>
<feature type="compositionally biased region" description="Basic and acidic residues" evidence="9">
    <location>
        <begin position="440"/>
        <end position="469"/>
    </location>
</feature>
<evidence type="ECO:0000313" key="13">
    <source>
        <dbReference type="EMBL" id="WWC89763.1"/>
    </source>
</evidence>
<evidence type="ECO:0000259" key="12">
    <source>
        <dbReference type="Pfam" id="PF05649"/>
    </source>
</evidence>
<keyword evidence="8" id="KW-0175">Coiled coil</keyword>
<evidence type="ECO:0000313" key="14">
    <source>
        <dbReference type="Proteomes" id="UP001355207"/>
    </source>
</evidence>
<keyword evidence="10" id="KW-1133">Transmembrane helix</keyword>
<dbReference type="GO" id="GO:0005886">
    <property type="term" value="C:plasma membrane"/>
    <property type="evidence" value="ECO:0007669"/>
    <property type="project" value="TreeGrafter"/>
</dbReference>
<dbReference type="PANTHER" id="PTHR11733:SF167">
    <property type="entry name" value="FI17812P1-RELATED"/>
    <property type="match status" value="1"/>
</dbReference>
<keyword evidence="6" id="KW-0862">Zinc</keyword>
<dbReference type="AlphaFoldDB" id="A0AAX4JXZ5"/>
<dbReference type="Gene3D" id="3.40.390.10">
    <property type="entry name" value="Collagenase (Catalytic Domain)"/>
    <property type="match status" value="1"/>
</dbReference>
<dbReference type="GO" id="GO:0046872">
    <property type="term" value="F:metal ion binding"/>
    <property type="evidence" value="ECO:0007669"/>
    <property type="project" value="UniProtKB-KW"/>
</dbReference>
<feature type="domain" description="Peptidase M13 N-terminal" evidence="12">
    <location>
        <begin position="313"/>
        <end position="415"/>
    </location>
</feature>
<keyword evidence="10" id="KW-0812">Transmembrane</keyword>
<evidence type="ECO:0000256" key="2">
    <source>
        <dbReference type="ARBA" id="ARBA00007357"/>
    </source>
</evidence>
<feature type="domain" description="Peptidase M13 N-terminal" evidence="12">
    <location>
        <begin position="143"/>
        <end position="247"/>
    </location>
</feature>
<evidence type="ECO:0000256" key="10">
    <source>
        <dbReference type="SAM" id="Phobius"/>
    </source>
</evidence>
<evidence type="ECO:0000256" key="9">
    <source>
        <dbReference type="SAM" id="MobiDB-lite"/>
    </source>
</evidence>
<evidence type="ECO:0000256" key="6">
    <source>
        <dbReference type="ARBA" id="ARBA00022833"/>
    </source>
</evidence>
<evidence type="ECO:0000256" key="8">
    <source>
        <dbReference type="SAM" id="Coils"/>
    </source>
</evidence>
<sequence length="948" mass="106140">MSQPRASTDEENAPLLDNPNSSRYEEPSGLKAIFSPSRPLTLLEKLLGGLAVLLLLLTSLFIGLFAGSENSLKREKNKHDGHNDHGGWKTEYITTTATATATATSTVISPGPTGKPSKNICLTPECVVLSSSILQSLNQTVDPCDDFYEFATGGWAASHSIPADKGLYGAFNEVNDNNKKILFKVLDSIPSDKPRKDASADEQNLAKLKAVYNSCIDIDRLNDVGRKPLIDLADHIIDIFGEFDVDAISSSDLSDESSEWKGTFDSSYNIPADLVATAEQVEQLRKAKKNGGMKWDAPVARGVQDFYVYRPNEDRERRLTKALAWLHSRGVQGLVNFEIEGDAGGEDSQVQSLWLYQAFGGLPSKEYYEEKPILDLYQSVIAGILTDIADHTSVREKQNKRDLLSDLEYALEQGQEDAKGLIEELADIAEEDSWPWPWPGDDRKGDGGKHDDKHDDDNRKSKESTEERMDKLAAKVVHFERELMRAGADPENLFNPHFAYNPYSTKTVSKMLPFIDIPTYLSTFSPRAFPVNITVTHPPYLKSVTNLIDKTPDHVLSGYFVTRLALTYAGALGPKVTIRQEKKRLEDVLKGIKKGTEENRQDVCLNWVDEIVGFIAGREFVREAFSPEAKAEGEHIINSIVKAFNEKLPHIPWMDKESAKAAQKKAEAIIPKVGYPLYPNTTNPESLQSWYGRLTIKENDFFGNVLGSTLLEESRTWLGLGRRRNRDSWEMYPQTVNAYYSPPDGEIVFPAGILQPPFYSQAWPAHLRYGAFGAVAAHELTHAFDNSGSQYDERGRLRDWWTKQTVKDFEERAQCVAKQYSKYYVLDAEGNKVYVNGNLTNGEDIADSGLAQAYIAWKDSVSDVKSESERLPGLDFSDDQLFFLAYARVWAQLTRPATAVSRVRTDPHSPPYWRTTGTLKNLDAFHKAFGCKVGSPMNPPKKDQCELW</sequence>
<keyword evidence="5" id="KW-0378">Hydrolase</keyword>
<dbReference type="PROSITE" id="PS51885">
    <property type="entry name" value="NEPRILYSIN"/>
    <property type="match status" value="1"/>
</dbReference>
<dbReference type="InterPro" id="IPR024079">
    <property type="entry name" value="MetalloPept_cat_dom_sf"/>
</dbReference>
<dbReference type="Pfam" id="PF05649">
    <property type="entry name" value="Peptidase_M13_N"/>
    <property type="match status" value="3"/>
</dbReference>
<dbReference type="GO" id="GO:0016485">
    <property type="term" value="P:protein processing"/>
    <property type="evidence" value="ECO:0007669"/>
    <property type="project" value="TreeGrafter"/>
</dbReference>
<proteinExistence type="inferred from homology"/>
<evidence type="ECO:0000256" key="3">
    <source>
        <dbReference type="ARBA" id="ARBA00022670"/>
    </source>
</evidence>
<dbReference type="InterPro" id="IPR008753">
    <property type="entry name" value="Peptidase_M13_N"/>
</dbReference>
<feature type="domain" description="Peptidase M13 C-terminal" evidence="11">
    <location>
        <begin position="737"/>
        <end position="945"/>
    </location>
</feature>
<dbReference type="Gene3D" id="1.10.1380.10">
    <property type="entry name" value="Neutral endopeptidase , domain2"/>
    <property type="match status" value="1"/>
</dbReference>